<organism evidence="2 3">
    <name type="scientific">Paralimibaculum aggregatum</name>
    <dbReference type="NCBI Taxonomy" id="3036245"/>
    <lineage>
        <taxon>Bacteria</taxon>
        <taxon>Pseudomonadati</taxon>
        <taxon>Pseudomonadota</taxon>
        <taxon>Alphaproteobacteria</taxon>
        <taxon>Rhodobacterales</taxon>
        <taxon>Paracoccaceae</taxon>
        <taxon>Paralimibaculum</taxon>
    </lineage>
</organism>
<keyword evidence="3" id="KW-1185">Reference proteome</keyword>
<dbReference type="InterPro" id="IPR051541">
    <property type="entry name" value="PTS_SugarTrans_NitroReg"/>
</dbReference>
<dbReference type="CDD" id="cd00211">
    <property type="entry name" value="PTS_IIA_fru"/>
    <property type="match status" value="1"/>
</dbReference>
<dbReference type="PROSITE" id="PS51094">
    <property type="entry name" value="PTS_EIIA_TYPE_2"/>
    <property type="match status" value="1"/>
</dbReference>
<dbReference type="EMBL" id="BSYI01000046">
    <property type="protein sequence ID" value="GMG84891.1"/>
    <property type="molecule type" value="Genomic_DNA"/>
</dbReference>
<comment type="caution">
    <text evidence="2">The sequence shown here is derived from an EMBL/GenBank/DDBJ whole genome shotgun (WGS) entry which is preliminary data.</text>
</comment>
<accession>A0ABQ6LSA4</accession>
<evidence type="ECO:0000313" key="3">
    <source>
        <dbReference type="Proteomes" id="UP001239909"/>
    </source>
</evidence>
<evidence type="ECO:0000313" key="2">
    <source>
        <dbReference type="EMBL" id="GMG84891.1"/>
    </source>
</evidence>
<feature type="domain" description="PTS EIIA type-2" evidence="1">
    <location>
        <begin position="5"/>
        <end position="148"/>
    </location>
</feature>
<dbReference type="Proteomes" id="UP001239909">
    <property type="component" value="Unassembled WGS sequence"/>
</dbReference>
<sequence length="154" mass="16518">MELADLVAKSAILPSLKVSSKKQLFQEIANRAADAYKLKPRDVIAGLTAREQLGSTAMGDGVAIPHARIAGLDHIVGLFARLDRPVDFDAMDGRGVDLVFVLLAPEESGADHLRALARVSRLLRSGEVCEKLRETAKGEALYALITEPMASRAA</sequence>
<dbReference type="InterPro" id="IPR016152">
    <property type="entry name" value="PTrfase/Anion_transptr"/>
</dbReference>
<dbReference type="InterPro" id="IPR006320">
    <property type="entry name" value="PTS_Nitro_regul"/>
</dbReference>
<evidence type="ECO:0000259" key="1">
    <source>
        <dbReference type="PROSITE" id="PS51094"/>
    </source>
</evidence>
<proteinExistence type="predicted"/>
<name>A0ABQ6LSA4_9RHOB</name>
<gene>
    <name evidence="2" type="primary">ptsN</name>
    <name evidence="2" type="ORF">LNKW23_41070</name>
</gene>
<dbReference type="PANTHER" id="PTHR47738:SF1">
    <property type="entry name" value="NITROGEN REGULATORY PROTEIN"/>
    <property type="match status" value="1"/>
</dbReference>
<dbReference type="InterPro" id="IPR002178">
    <property type="entry name" value="PTS_EIIA_type-2_dom"/>
</dbReference>
<reference evidence="2 3" key="1">
    <citation type="submission" date="2023-04" db="EMBL/GenBank/DDBJ databases">
        <title>Marinoamorphus aggregata gen. nov., sp. Nov., isolate from tissue of brittle star Ophioplocus japonicus.</title>
        <authorList>
            <person name="Kawano K."/>
            <person name="Sawayama S."/>
            <person name="Nakagawa S."/>
        </authorList>
    </citation>
    <scope>NUCLEOTIDE SEQUENCE [LARGE SCALE GENOMIC DNA]</scope>
    <source>
        <strain evidence="2 3">NKW23</strain>
    </source>
</reference>
<dbReference type="PROSITE" id="PS00372">
    <property type="entry name" value="PTS_EIIA_TYPE_2_HIS"/>
    <property type="match status" value="1"/>
</dbReference>
<dbReference type="SUPFAM" id="SSF55804">
    <property type="entry name" value="Phoshotransferase/anion transport protein"/>
    <property type="match status" value="1"/>
</dbReference>
<dbReference type="Pfam" id="PF00359">
    <property type="entry name" value="PTS_EIIA_2"/>
    <property type="match status" value="1"/>
</dbReference>
<dbReference type="Gene3D" id="3.40.930.10">
    <property type="entry name" value="Mannitol-specific EII, Chain A"/>
    <property type="match status" value="1"/>
</dbReference>
<dbReference type="PANTHER" id="PTHR47738">
    <property type="entry name" value="PTS SYSTEM FRUCTOSE-LIKE EIIA COMPONENT-RELATED"/>
    <property type="match status" value="1"/>
</dbReference>
<protein>
    <submittedName>
        <fullName evidence="2">PTS IIA-like nitrogen regulatory protein PtsN</fullName>
    </submittedName>
</protein>
<dbReference type="RefSeq" id="WP_285674059.1">
    <property type="nucleotide sequence ID" value="NZ_BSYI01000046.1"/>
</dbReference>
<dbReference type="NCBIfam" id="TIGR01419">
    <property type="entry name" value="nitro_reg_IIA"/>
    <property type="match status" value="1"/>
</dbReference>